<feature type="compositionally biased region" description="Basic and acidic residues" evidence="1">
    <location>
        <begin position="424"/>
        <end position="434"/>
    </location>
</feature>
<dbReference type="RefSeq" id="WP_076713134.1">
    <property type="nucleotide sequence ID" value="NZ_MOEN01000019.1"/>
</dbReference>
<evidence type="ECO:0000313" key="2">
    <source>
        <dbReference type="EMBL" id="OMH40352.1"/>
    </source>
</evidence>
<reference evidence="2 3" key="1">
    <citation type="submission" date="2016-10" db="EMBL/GenBank/DDBJ databases">
        <title>Genome sequence of a sulfur-reducing bacterium Desulfurobacterium indicum K6013.</title>
        <authorList>
            <person name="Cao J."/>
            <person name="Shao Z."/>
            <person name="Alain K."/>
            <person name="Jebbar M."/>
        </authorList>
    </citation>
    <scope>NUCLEOTIDE SEQUENCE [LARGE SCALE GENOMIC DNA]</scope>
    <source>
        <strain evidence="2 3">K6013</strain>
    </source>
</reference>
<dbReference type="STRING" id="1914305.BLW93_05660"/>
<dbReference type="AlphaFoldDB" id="A0A1R1MKL8"/>
<gene>
    <name evidence="2" type="ORF">BLW93_05660</name>
</gene>
<accession>A0A1R1MKL8</accession>
<feature type="compositionally biased region" description="Polar residues" evidence="1">
    <location>
        <begin position="412"/>
        <end position="421"/>
    </location>
</feature>
<protein>
    <submittedName>
        <fullName evidence="2">Uncharacterized protein</fullName>
    </submittedName>
</protein>
<proteinExistence type="predicted"/>
<evidence type="ECO:0000256" key="1">
    <source>
        <dbReference type="SAM" id="MobiDB-lite"/>
    </source>
</evidence>
<feature type="region of interest" description="Disordered" evidence="1">
    <location>
        <begin position="409"/>
        <end position="434"/>
    </location>
</feature>
<keyword evidence="3" id="KW-1185">Reference proteome</keyword>
<sequence>MIRVSLDLGFGLSGMKNKGEKKNGHSLFDILFSAFSESEKAEILKREGFLPQVFGNSDTFLFGRDGKTFLLNKEGMPKCPFAYELDKEVNGSEKENCSLKNFEEENPNSFGIFKKRPFSPLKVSNKWEYTNLKKHLLKAFNFSEKETDNRPKNINLLTNAQKNKFQSKLKLSKDILALKHADSKSKVAADFSSKEMKEILITKDKNQEKNKNHQIIKLCSENGKPTCEKKALKTVASKNLSENEKKKIKQKVDKSNKRVVNHVVEAFVNSEKLKSLSDIPGAASGYFKGIFKEKSKVNNKTSSRQTVSTFPSTLSAVPILTDRFRAKRQVVLINQKQSEEVKANFRYITGFDNININKKNESLVMNFDKLPVDEIQKKGAASRNNVSLEDTAVNKAFVEADSKLMKEVESGNGKSFSNGSLPFTEDKKSGEKRPLVINAQKFGKKPIFRQDKRFKVVSHKGHFDLTFSEDKTLTSKVKSDLIDSKEIQLSNMSVSPGQNSSHKVNLSHENISQAPVVSQKPLHDGSNANGGFSHTDKGQENQAANSGMKYTLTATFEDIRVKASMVRKFLNISIELPQAVFNTAGLSDEIREILSNTNLSGFRVKIKSRGKNLYSETFYKEEESSSVEIRV</sequence>
<evidence type="ECO:0000313" key="3">
    <source>
        <dbReference type="Proteomes" id="UP000187408"/>
    </source>
</evidence>
<name>A0A1R1MKL8_9BACT</name>
<organism evidence="2 3">
    <name type="scientific">Desulfurobacterium indicum</name>
    <dbReference type="NCBI Taxonomy" id="1914305"/>
    <lineage>
        <taxon>Bacteria</taxon>
        <taxon>Pseudomonadati</taxon>
        <taxon>Aquificota</taxon>
        <taxon>Aquificia</taxon>
        <taxon>Desulfurobacteriales</taxon>
        <taxon>Desulfurobacteriaceae</taxon>
        <taxon>Desulfurobacterium</taxon>
    </lineage>
</organism>
<dbReference type="EMBL" id="MOEN01000019">
    <property type="protein sequence ID" value="OMH40352.1"/>
    <property type="molecule type" value="Genomic_DNA"/>
</dbReference>
<feature type="region of interest" description="Disordered" evidence="1">
    <location>
        <begin position="519"/>
        <end position="543"/>
    </location>
</feature>
<dbReference type="OrthoDB" id="9832740at2"/>
<comment type="caution">
    <text evidence="2">The sequence shown here is derived from an EMBL/GenBank/DDBJ whole genome shotgun (WGS) entry which is preliminary data.</text>
</comment>
<dbReference type="Proteomes" id="UP000187408">
    <property type="component" value="Unassembled WGS sequence"/>
</dbReference>